<dbReference type="SUPFAM" id="SSF53590">
    <property type="entry name" value="Nucleoside hydrolase"/>
    <property type="match status" value="1"/>
</dbReference>
<accession>A0ABR3PLT6</accession>
<evidence type="ECO:0000256" key="2">
    <source>
        <dbReference type="ARBA" id="ARBA00022801"/>
    </source>
</evidence>
<keyword evidence="3" id="KW-0326">Glycosidase</keyword>
<organism evidence="6 7">
    <name type="scientific">Neodothiora populina</name>
    <dbReference type="NCBI Taxonomy" id="2781224"/>
    <lineage>
        <taxon>Eukaryota</taxon>
        <taxon>Fungi</taxon>
        <taxon>Dikarya</taxon>
        <taxon>Ascomycota</taxon>
        <taxon>Pezizomycotina</taxon>
        <taxon>Dothideomycetes</taxon>
        <taxon>Dothideomycetidae</taxon>
        <taxon>Dothideales</taxon>
        <taxon>Dothioraceae</taxon>
        <taxon>Neodothiora</taxon>
    </lineage>
</organism>
<evidence type="ECO:0000313" key="7">
    <source>
        <dbReference type="Proteomes" id="UP001562354"/>
    </source>
</evidence>
<feature type="region of interest" description="Disordered" evidence="4">
    <location>
        <begin position="245"/>
        <end position="267"/>
    </location>
</feature>
<dbReference type="Proteomes" id="UP001562354">
    <property type="component" value="Unassembled WGS sequence"/>
</dbReference>
<dbReference type="InterPro" id="IPR023186">
    <property type="entry name" value="IUNH"/>
</dbReference>
<proteinExistence type="inferred from homology"/>
<dbReference type="InterPro" id="IPR001910">
    <property type="entry name" value="Inosine/uridine_hydrolase_dom"/>
</dbReference>
<feature type="domain" description="Inosine/uridine-preferring nucleoside hydrolase" evidence="5">
    <location>
        <begin position="7"/>
        <end position="396"/>
    </location>
</feature>
<comment type="similarity">
    <text evidence="1">Belongs to the IUNH family.</text>
</comment>
<dbReference type="EMBL" id="JBFMKM010000004">
    <property type="protein sequence ID" value="KAL1306964.1"/>
    <property type="molecule type" value="Genomic_DNA"/>
</dbReference>
<evidence type="ECO:0000313" key="6">
    <source>
        <dbReference type="EMBL" id="KAL1306964.1"/>
    </source>
</evidence>
<dbReference type="PANTHER" id="PTHR12304:SF56">
    <property type="entry name" value="HYDROLASE, PUTATIVE (AFU_ORTHOLOGUE AFUA_1G11790)-RELATED"/>
    <property type="match status" value="1"/>
</dbReference>
<sequence length="443" mass="48617">MSPNRKIIIDTDPGVDDVLALLLAFSASPEELEVLLISLTFGNIDVENCLRNTVTLLYHVEREIAWRREQGKDSGFDALLAHKPIVAVGAHEPLADQRMMADYFHLDGIDGLGGIHNTHPHLTPAQTWKSLFNISQNSELKEHSLENEVQDHPGRLFQPSNVPAHEEILRLLRENEKDTITIVAVGPLTNIALAAAKDPETFLRVKEVIVMGSTLGEVGNITPVAEFNTYADSFAAARVYALTSPRPNSTIPPPPPEPSGGQKSLTQPSYLAPYPDKLSRQLNLTIFPLDITHLHVIRRGQFQATIAPLLDAGSPLAEWASAFLSSTFAKVESLQEGVSGDAVGLELHDPLCIWYALSQGGTGWTVSKDEDIRIETTGQWTRGMCVVDKRNRRRRPADDVEGEIPSDTGNWLSVNSGNRVGRCVASPGPALFAPFLLERVFRV</sequence>
<evidence type="ECO:0000256" key="4">
    <source>
        <dbReference type="SAM" id="MobiDB-lite"/>
    </source>
</evidence>
<dbReference type="InterPro" id="IPR036452">
    <property type="entry name" value="Ribo_hydro-like"/>
</dbReference>
<keyword evidence="2" id="KW-0378">Hydrolase</keyword>
<name>A0ABR3PLT6_9PEZI</name>
<gene>
    <name evidence="6" type="ORF">AAFC00_005600</name>
</gene>
<dbReference type="PANTHER" id="PTHR12304">
    <property type="entry name" value="INOSINE-URIDINE PREFERRING NUCLEOSIDE HYDROLASE"/>
    <property type="match status" value="1"/>
</dbReference>
<dbReference type="GeneID" id="95979299"/>
<dbReference type="RefSeq" id="XP_069203236.1">
    <property type="nucleotide sequence ID" value="XM_069345411.1"/>
</dbReference>
<evidence type="ECO:0000256" key="1">
    <source>
        <dbReference type="ARBA" id="ARBA00009176"/>
    </source>
</evidence>
<dbReference type="Gene3D" id="3.90.245.10">
    <property type="entry name" value="Ribonucleoside hydrolase-like"/>
    <property type="match status" value="1"/>
</dbReference>
<keyword evidence="7" id="KW-1185">Reference proteome</keyword>
<reference evidence="6 7" key="1">
    <citation type="submission" date="2024-07" db="EMBL/GenBank/DDBJ databases">
        <title>Draft sequence of the Neodothiora populina.</title>
        <authorList>
            <person name="Drown D.D."/>
            <person name="Schuette U.S."/>
            <person name="Buechlein A.B."/>
            <person name="Rusch D.R."/>
            <person name="Winton L.W."/>
            <person name="Adams G.A."/>
        </authorList>
    </citation>
    <scope>NUCLEOTIDE SEQUENCE [LARGE SCALE GENOMIC DNA]</scope>
    <source>
        <strain evidence="6 7">CPC 39397</strain>
    </source>
</reference>
<protein>
    <recommendedName>
        <fullName evidence="5">Inosine/uridine-preferring nucleoside hydrolase domain-containing protein</fullName>
    </recommendedName>
</protein>
<comment type="caution">
    <text evidence="6">The sequence shown here is derived from an EMBL/GenBank/DDBJ whole genome shotgun (WGS) entry which is preliminary data.</text>
</comment>
<evidence type="ECO:0000259" key="5">
    <source>
        <dbReference type="Pfam" id="PF01156"/>
    </source>
</evidence>
<evidence type="ECO:0000256" key="3">
    <source>
        <dbReference type="ARBA" id="ARBA00023295"/>
    </source>
</evidence>
<dbReference type="Pfam" id="PF01156">
    <property type="entry name" value="IU_nuc_hydro"/>
    <property type="match status" value="1"/>
</dbReference>